<dbReference type="Gene3D" id="2.30.29.30">
    <property type="entry name" value="Pleckstrin-homology domain (PH domain)/Phosphotyrosine-binding domain (PTB)"/>
    <property type="match status" value="1"/>
</dbReference>
<dbReference type="InterPro" id="IPR055251">
    <property type="entry name" value="SOS1_NGEF_PH"/>
</dbReference>
<dbReference type="GO" id="GO:0005737">
    <property type="term" value="C:cytoplasm"/>
    <property type="evidence" value="ECO:0007669"/>
    <property type="project" value="TreeGrafter"/>
</dbReference>
<dbReference type="SUPFAM" id="SSF48065">
    <property type="entry name" value="DBL homology domain (DH-domain)"/>
    <property type="match status" value="1"/>
</dbReference>
<evidence type="ECO:0000313" key="5">
    <source>
        <dbReference type="WBParaSite" id="nRc.2.0.1.t22005-RA"/>
    </source>
</evidence>
<dbReference type="InterPro" id="IPR051336">
    <property type="entry name" value="RhoGEF_Guanine_NuclExch_SF"/>
</dbReference>
<dbReference type="WBParaSite" id="nRc.2.0.1.t22005-RA">
    <property type="protein sequence ID" value="nRc.2.0.1.t22005-RA"/>
    <property type="gene ID" value="nRc.2.0.1.g22005"/>
</dbReference>
<evidence type="ECO:0000259" key="3">
    <source>
        <dbReference type="PROSITE" id="PS50010"/>
    </source>
</evidence>
<proteinExistence type="predicted"/>
<dbReference type="PANTHER" id="PTHR22826:SF211">
    <property type="entry name" value="LD43457P"/>
    <property type="match status" value="1"/>
</dbReference>
<evidence type="ECO:0000256" key="1">
    <source>
        <dbReference type="ARBA" id="ARBA00022658"/>
    </source>
</evidence>
<dbReference type="PANTHER" id="PTHR22826">
    <property type="entry name" value="RHO GUANINE EXCHANGE FACTOR-RELATED"/>
    <property type="match status" value="1"/>
</dbReference>
<dbReference type="Proteomes" id="UP000887565">
    <property type="component" value="Unplaced"/>
</dbReference>
<dbReference type="Pfam" id="PF00621">
    <property type="entry name" value="RhoGEF"/>
    <property type="match status" value="1"/>
</dbReference>
<feature type="domain" description="DH" evidence="3">
    <location>
        <begin position="207"/>
        <end position="389"/>
    </location>
</feature>
<feature type="compositionally biased region" description="Basic and acidic residues" evidence="2">
    <location>
        <begin position="55"/>
        <end position="64"/>
    </location>
</feature>
<organism evidence="4 5">
    <name type="scientific">Romanomermis culicivorax</name>
    <name type="common">Nematode worm</name>
    <dbReference type="NCBI Taxonomy" id="13658"/>
    <lineage>
        <taxon>Eukaryota</taxon>
        <taxon>Metazoa</taxon>
        <taxon>Ecdysozoa</taxon>
        <taxon>Nematoda</taxon>
        <taxon>Enoplea</taxon>
        <taxon>Dorylaimia</taxon>
        <taxon>Mermithida</taxon>
        <taxon>Mermithoidea</taxon>
        <taxon>Mermithidae</taxon>
        <taxon>Romanomermis</taxon>
    </lineage>
</organism>
<dbReference type="InterPro" id="IPR011993">
    <property type="entry name" value="PH-like_dom_sf"/>
</dbReference>
<dbReference type="SMART" id="SM00325">
    <property type="entry name" value="RhoGEF"/>
    <property type="match status" value="1"/>
</dbReference>
<evidence type="ECO:0000256" key="2">
    <source>
        <dbReference type="SAM" id="MobiDB-lite"/>
    </source>
</evidence>
<reference evidence="5" key="1">
    <citation type="submission" date="2022-11" db="UniProtKB">
        <authorList>
            <consortium name="WormBaseParasite"/>
        </authorList>
    </citation>
    <scope>IDENTIFICATION</scope>
</reference>
<dbReference type="PROSITE" id="PS50010">
    <property type="entry name" value="DH_2"/>
    <property type="match status" value="1"/>
</dbReference>
<dbReference type="InterPro" id="IPR000219">
    <property type="entry name" value="DH_dom"/>
</dbReference>
<name>A0A915J792_ROMCU</name>
<accession>A0A915J792</accession>
<dbReference type="CDD" id="cd00160">
    <property type="entry name" value="RhoGEF"/>
    <property type="match status" value="1"/>
</dbReference>
<feature type="region of interest" description="Disordered" evidence="2">
    <location>
        <begin position="55"/>
        <end position="98"/>
    </location>
</feature>
<sequence length="601" mass="68455">MPETTPQKLMSAIKKSNKNFVIGDRTMESEMLSQANAWCTKGVELLTNLSPLLEKESESKKRSGGDGFILHSPSENDRILEKEDSSSPVTSSGLLETRSTTRRTTSKLFHSFDNLPFSRKSSDLLTCEDLSKKIDDFLTVGHCLKFDSFGHKDSEASSLINEMIKKSSVVGKEIITIPTAKVQTESCSNELPDLVVASSNVDHLPSKVIFILDELLTTEKIYVQDLVEITEFYSKPFFAEYKTGDSNDEIIRIHQLIFGNLDEILTFHSQIFLPQLAQACRQCPRSVAHCFEDSVIDLTNLYETYCRNKSREDQYHKLECFQDLFQKCQVKAGHLLPLSAYLLKPVQRITKYQLLLQEMAKCCRNRDDEYDVSHALQCMLDLLSELNSSFVQTKITGYPSNVYNLGPTLINGPFIVWQTKRQVEKTATVVANLRRNAKAQRRHLFLFENFLILCKTRRQSSMNQAESYYEFKMEINISTKKLLKNVRLMNELEFDRKSYKFALSISNSVKSNLTSSPSLATVIFVCQPMDSDQCALWIEKMEKVLSSTKKTAVVDFCVIANQMSCGIHFIGRNFKCKLKPKALKSPIVVDCQDLIGDSRRF</sequence>
<dbReference type="Gene3D" id="1.20.900.10">
    <property type="entry name" value="Dbl homology (DH) domain"/>
    <property type="match status" value="1"/>
</dbReference>
<feature type="compositionally biased region" description="Basic and acidic residues" evidence="2">
    <location>
        <begin position="74"/>
        <end position="85"/>
    </location>
</feature>
<evidence type="ECO:0000313" key="4">
    <source>
        <dbReference type="Proteomes" id="UP000887565"/>
    </source>
</evidence>
<dbReference type="SUPFAM" id="SSF50729">
    <property type="entry name" value="PH domain-like"/>
    <property type="match status" value="1"/>
</dbReference>
<dbReference type="InterPro" id="IPR035899">
    <property type="entry name" value="DBL_dom_sf"/>
</dbReference>
<dbReference type="AlphaFoldDB" id="A0A915J792"/>
<keyword evidence="1" id="KW-0344">Guanine-nucleotide releasing factor</keyword>
<keyword evidence="4" id="KW-1185">Reference proteome</keyword>
<dbReference type="GO" id="GO:0005085">
    <property type="term" value="F:guanyl-nucleotide exchange factor activity"/>
    <property type="evidence" value="ECO:0007669"/>
    <property type="project" value="UniProtKB-KW"/>
</dbReference>
<protein>
    <submittedName>
        <fullName evidence="5">DH domain-containing protein</fullName>
    </submittedName>
</protein>
<dbReference type="Pfam" id="PF22697">
    <property type="entry name" value="SOS1_NGEF_PH"/>
    <property type="match status" value="1"/>
</dbReference>